<comment type="caution">
    <text evidence="2">The sequence shown here is derived from an EMBL/GenBank/DDBJ whole genome shotgun (WGS) entry which is preliminary data.</text>
</comment>
<proteinExistence type="predicted"/>
<evidence type="ECO:0000313" key="3">
    <source>
        <dbReference type="Proteomes" id="UP000003671"/>
    </source>
</evidence>
<reference evidence="2" key="1">
    <citation type="submission" date="2009-09" db="EMBL/GenBank/DDBJ databases">
        <authorList>
            <person name="Weinstock G."/>
            <person name="Sodergren E."/>
            <person name="Clifton S."/>
            <person name="Fulton L."/>
            <person name="Fulton B."/>
            <person name="Courtney L."/>
            <person name="Fronick C."/>
            <person name="Harrison M."/>
            <person name="Strong C."/>
            <person name="Farmer C."/>
            <person name="Delahaunty K."/>
            <person name="Markovic C."/>
            <person name="Hall O."/>
            <person name="Minx P."/>
            <person name="Tomlinson C."/>
            <person name="Mitreva M."/>
            <person name="Nelson J."/>
            <person name="Hou S."/>
            <person name="Wollam A."/>
            <person name="Pepin K.H."/>
            <person name="Johnson M."/>
            <person name="Bhonagiri V."/>
            <person name="Nash W.E."/>
            <person name="Warren W."/>
            <person name="Chinwalla A."/>
            <person name="Mardis E.R."/>
            <person name="Wilson R.K."/>
        </authorList>
    </citation>
    <scope>NUCLEOTIDE SEQUENCE [LARGE SCALE GENOMIC DNA]</scope>
    <source>
        <strain evidence="2">DSM 20544</strain>
    </source>
</reference>
<organism evidence="2 3">
    <name type="scientific">Mitsuokella multacida DSM 20544</name>
    <dbReference type="NCBI Taxonomy" id="500635"/>
    <lineage>
        <taxon>Bacteria</taxon>
        <taxon>Bacillati</taxon>
        <taxon>Bacillota</taxon>
        <taxon>Negativicutes</taxon>
        <taxon>Selenomonadales</taxon>
        <taxon>Selenomonadaceae</taxon>
        <taxon>Mitsuokella</taxon>
    </lineage>
</organism>
<evidence type="ECO:0000313" key="2">
    <source>
        <dbReference type="EMBL" id="EEX68781.1"/>
    </source>
</evidence>
<dbReference type="EMBL" id="ABWK02000017">
    <property type="protein sequence ID" value="EEX68781.1"/>
    <property type="molecule type" value="Genomic_DNA"/>
</dbReference>
<protein>
    <submittedName>
        <fullName evidence="2">Uncharacterized protein</fullName>
    </submittedName>
</protein>
<keyword evidence="1" id="KW-0812">Transmembrane</keyword>
<feature type="transmembrane region" description="Helical" evidence="1">
    <location>
        <begin position="20"/>
        <end position="41"/>
    </location>
</feature>
<keyword evidence="3" id="KW-1185">Reference proteome</keyword>
<accession>C9KN42</accession>
<gene>
    <name evidence="2" type="ORF">MITSMUL_04853</name>
</gene>
<evidence type="ECO:0000256" key="1">
    <source>
        <dbReference type="SAM" id="Phobius"/>
    </source>
</evidence>
<sequence length="55" mass="6754">MGRHHFNRYTFLNPLYDTPSTAITILQIMLLFLTYYVLIYYTTFLYKYLHLLLND</sequence>
<name>C9KN42_9FIRM</name>
<dbReference type="AlphaFoldDB" id="C9KN42"/>
<keyword evidence="1" id="KW-0472">Membrane</keyword>
<dbReference type="Proteomes" id="UP000003671">
    <property type="component" value="Unassembled WGS sequence"/>
</dbReference>
<dbReference type="HOGENOM" id="CLU_3027307_0_0_9"/>
<keyword evidence="1" id="KW-1133">Transmembrane helix</keyword>